<dbReference type="GO" id="GO:0046872">
    <property type="term" value="F:metal ion binding"/>
    <property type="evidence" value="ECO:0007669"/>
    <property type="project" value="UniProtKB-KW"/>
</dbReference>
<comment type="caution">
    <text evidence="7">The sequence shown here is derived from an EMBL/GenBank/DDBJ whole genome shotgun (WGS) entry which is preliminary data.</text>
</comment>
<keyword evidence="3" id="KW-0862">Zinc</keyword>
<dbReference type="SUPFAM" id="SSF51735">
    <property type="entry name" value="NAD(P)-binding Rossmann-fold domains"/>
    <property type="match status" value="1"/>
</dbReference>
<sequence length="246" mass="26285">MSSCLQCSDCLKGNENLCDQSQALIVKGYGGFADYLTIDSRFAFPIPPGIDTEVAAPLLCGGITVYSALRYAGMTCGQEIGIIGIGGLGHLAVQFASHLGNSVTVFTTSDDKAQFATQLGARHVVVVPPGASPPAAKQKLNIILSTVPIALDWEAYLQYLDSDGTLSLVGVPSEPLNIPLFPLLIKRRLVMASPIGGRGMMMEMLSIADRFGIKPIVETFPLPQANEAMQKVRDNKVRYRAVLTVS</sequence>
<dbReference type="InterPro" id="IPR029752">
    <property type="entry name" value="D-isomer_DH_CS1"/>
</dbReference>
<dbReference type="InterPro" id="IPR036291">
    <property type="entry name" value="NAD(P)-bd_dom_sf"/>
</dbReference>
<dbReference type="FunFam" id="3.40.50.720:FF:000022">
    <property type="entry name" value="Cinnamyl alcohol dehydrogenase"/>
    <property type="match status" value="1"/>
</dbReference>
<dbReference type="Proteomes" id="UP001050975">
    <property type="component" value="Unassembled WGS sequence"/>
</dbReference>
<keyword evidence="2" id="KW-0479">Metal-binding</keyword>
<evidence type="ECO:0000313" key="8">
    <source>
        <dbReference type="Proteomes" id="UP001050975"/>
    </source>
</evidence>
<dbReference type="Pfam" id="PF00107">
    <property type="entry name" value="ADH_zinc_N"/>
    <property type="match status" value="1"/>
</dbReference>
<name>A0AAV3X2W7_9CYAN</name>
<evidence type="ECO:0000259" key="5">
    <source>
        <dbReference type="Pfam" id="PF00107"/>
    </source>
</evidence>
<dbReference type="Gene3D" id="3.90.180.10">
    <property type="entry name" value="Medium-chain alcohol dehydrogenases, catalytic domain"/>
    <property type="match status" value="1"/>
</dbReference>
<dbReference type="Gene3D" id="3.40.50.720">
    <property type="entry name" value="NAD(P)-binding Rossmann-like Domain"/>
    <property type="match status" value="1"/>
</dbReference>
<keyword evidence="8" id="KW-1185">Reference proteome</keyword>
<dbReference type="GO" id="GO:0008106">
    <property type="term" value="F:alcohol dehydrogenase (NADP+) activity"/>
    <property type="evidence" value="ECO:0007669"/>
    <property type="project" value="UniProtKB-ARBA"/>
</dbReference>
<dbReference type="PROSITE" id="PS00065">
    <property type="entry name" value="D_2_HYDROXYACID_DH_1"/>
    <property type="match status" value="1"/>
</dbReference>
<dbReference type="InterPro" id="IPR013149">
    <property type="entry name" value="ADH-like_C"/>
</dbReference>
<evidence type="ECO:0000256" key="1">
    <source>
        <dbReference type="ARBA" id="ARBA00001947"/>
    </source>
</evidence>
<dbReference type="InterPro" id="IPR047109">
    <property type="entry name" value="CAD-like"/>
</dbReference>
<dbReference type="SUPFAM" id="SSF50129">
    <property type="entry name" value="GroES-like"/>
    <property type="match status" value="1"/>
</dbReference>
<dbReference type="EMBL" id="BLAY01000011">
    <property type="protein sequence ID" value="GET36318.1"/>
    <property type="molecule type" value="Genomic_DNA"/>
</dbReference>
<proteinExistence type="predicted"/>
<dbReference type="Pfam" id="PF08240">
    <property type="entry name" value="ADH_N"/>
    <property type="match status" value="1"/>
</dbReference>
<dbReference type="InterPro" id="IPR011032">
    <property type="entry name" value="GroES-like_sf"/>
</dbReference>
<keyword evidence="4" id="KW-0560">Oxidoreductase</keyword>
<evidence type="ECO:0000259" key="6">
    <source>
        <dbReference type="Pfam" id="PF08240"/>
    </source>
</evidence>
<dbReference type="InterPro" id="IPR013154">
    <property type="entry name" value="ADH-like_N"/>
</dbReference>
<comment type="cofactor">
    <cofactor evidence="1">
        <name>Zn(2+)</name>
        <dbReference type="ChEBI" id="CHEBI:29105"/>
    </cofactor>
</comment>
<dbReference type="PANTHER" id="PTHR42683">
    <property type="entry name" value="ALDEHYDE REDUCTASE"/>
    <property type="match status" value="1"/>
</dbReference>
<evidence type="ECO:0000256" key="3">
    <source>
        <dbReference type="ARBA" id="ARBA00022833"/>
    </source>
</evidence>
<feature type="domain" description="Alcohol dehydrogenase-like C-terminal" evidence="5">
    <location>
        <begin position="87"/>
        <end position="207"/>
    </location>
</feature>
<evidence type="ECO:0000256" key="4">
    <source>
        <dbReference type="ARBA" id="ARBA00023002"/>
    </source>
</evidence>
<accession>A0AAV3X2W7</accession>
<protein>
    <submittedName>
        <fullName evidence="7">Alcohol dehydrogenase</fullName>
    </submittedName>
</protein>
<evidence type="ECO:0000256" key="2">
    <source>
        <dbReference type="ARBA" id="ARBA00022723"/>
    </source>
</evidence>
<reference evidence="7" key="1">
    <citation type="submission" date="2019-10" db="EMBL/GenBank/DDBJ databases">
        <title>Draft genome sequece of Microseira wollei NIES-4236.</title>
        <authorList>
            <person name="Yamaguchi H."/>
            <person name="Suzuki S."/>
            <person name="Kawachi M."/>
        </authorList>
    </citation>
    <scope>NUCLEOTIDE SEQUENCE</scope>
    <source>
        <strain evidence="7">NIES-4236</strain>
    </source>
</reference>
<dbReference type="AlphaFoldDB" id="A0AAV3X2W7"/>
<organism evidence="7 8">
    <name type="scientific">Microseira wollei NIES-4236</name>
    <dbReference type="NCBI Taxonomy" id="2530354"/>
    <lineage>
        <taxon>Bacteria</taxon>
        <taxon>Bacillati</taxon>
        <taxon>Cyanobacteriota</taxon>
        <taxon>Cyanophyceae</taxon>
        <taxon>Oscillatoriophycideae</taxon>
        <taxon>Aerosakkonematales</taxon>
        <taxon>Aerosakkonemataceae</taxon>
        <taxon>Microseira</taxon>
    </lineage>
</organism>
<gene>
    <name evidence="7" type="ORF">MiSe_10660</name>
</gene>
<feature type="domain" description="Alcohol dehydrogenase-like N-terminal" evidence="6">
    <location>
        <begin position="4"/>
        <end position="47"/>
    </location>
</feature>
<evidence type="ECO:0000313" key="7">
    <source>
        <dbReference type="EMBL" id="GET36318.1"/>
    </source>
</evidence>